<feature type="domain" description="C2H2-type" evidence="3">
    <location>
        <begin position="348"/>
        <end position="375"/>
    </location>
</feature>
<gene>
    <name evidence="4" type="primary">fezf2</name>
    <name evidence="4" type="ORF">GZH46_02881</name>
</gene>
<feature type="domain" description="C2H2-type" evidence="3">
    <location>
        <begin position="376"/>
        <end position="403"/>
    </location>
</feature>
<evidence type="ECO:0000313" key="5">
    <source>
        <dbReference type="Proteomes" id="UP000825002"/>
    </source>
</evidence>
<dbReference type="PROSITE" id="PS00028">
    <property type="entry name" value="ZINC_FINGER_C2H2_1"/>
    <property type="match status" value="5"/>
</dbReference>
<dbReference type="InterPro" id="IPR013087">
    <property type="entry name" value="Znf_C2H2_type"/>
</dbReference>
<dbReference type="PANTHER" id="PTHR16515:SF35">
    <property type="entry name" value="FEZ FAMILY ZINC FINGER PROTEIN 2"/>
    <property type="match status" value="1"/>
</dbReference>
<sequence length="438" mass="48597">MSRSSNKSVCNKSPPNSTNKQQQQQQHQQSAKIPFSIESIIGKSVTSSVDSKMQQIKSDTSQLQHMNVARHNNSSKSSSIRSSMAINRGHQQRPVNVAPASTLFPMFVDQLALLTSQLVGDPHARLALFGSFPMHPNSLPPLSLAAAAAQCHGLQCNSSMLTAPLLSGAVPVAPTQPISMATIHKDYCPVPTFPGGPQSAPCDIKQRINTTSIYNNRLMFDRAEQPPQHQLHQHHRQQPPQSSCNADNHDTGSNDHSNMRREYADQIKPIESQAADSGSISNDNNNSGPKVFTCNECGKCFNAHYNLTRHMPIHTGVRPFICKVCGKGFRQASTLCRHKIIHTEEKPHKCSICSKSFNRSSTLNTHMRIHAGYKPWKCGYCGKSFHQKGNFKNHQLTHTGVKKYKCPECNKSFHQIYNLAFHRHTHLGKSNQSVCLSL</sequence>
<evidence type="ECO:0000256" key="2">
    <source>
        <dbReference type="SAM" id="MobiDB-lite"/>
    </source>
</evidence>
<dbReference type="PANTHER" id="PTHR16515">
    <property type="entry name" value="PR DOMAIN ZINC FINGER PROTEIN"/>
    <property type="match status" value="1"/>
</dbReference>
<feature type="domain" description="C2H2-type" evidence="3">
    <location>
        <begin position="320"/>
        <end position="347"/>
    </location>
</feature>
<feature type="compositionally biased region" description="Basic and acidic residues" evidence="2">
    <location>
        <begin position="247"/>
        <end position="257"/>
    </location>
</feature>
<dbReference type="SUPFAM" id="SSF57667">
    <property type="entry name" value="beta-beta-alpha zinc fingers"/>
    <property type="match status" value="3"/>
</dbReference>
<dbReference type="SMART" id="SM00355">
    <property type="entry name" value="ZnF_C2H2"/>
    <property type="match status" value="5"/>
</dbReference>
<dbReference type="Gene3D" id="3.30.160.60">
    <property type="entry name" value="Classic Zinc Finger"/>
    <property type="match status" value="5"/>
</dbReference>
<dbReference type="Proteomes" id="UP000825002">
    <property type="component" value="Unassembled WGS sequence"/>
</dbReference>
<keyword evidence="5" id="KW-1185">Reference proteome</keyword>
<feature type="domain" description="C2H2-type" evidence="3">
    <location>
        <begin position="292"/>
        <end position="319"/>
    </location>
</feature>
<feature type="compositionally biased region" description="Polar residues" evidence="2">
    <location>
        <begin position="1"/>
        <end position="20"/>
    </location>
</feature>
<keyword evidence="1" id="KW-0479">Metal-binding</keyword>
<dbReference type="InterPro" id="IPR050331">
    <property type="entry name" value="Zinc_finger"/>
</dbReference>
<dbReference type="EMBL" id="JAIFTH010001238">
    <property type="protein sequence ID" value="KAG9508617.1"/>
    <property type="molecule type" value="Genomic_DNA"/>
</dbReference>
<keyword evidence="1" id="KW-0862">Zinc</keyword>
<evidence type="ECO:0000313" key="4">
    <source>
        <dbReference type="EMBL" id="KAG9508617.1"/>
    </source>
</evidence>
<keyword evidence="1" id="KW-0863">Zinc-finger</keyword>
<evidence type="ECO:0000259" key="3">
    <source>
        <dbReference type="PROSITE" id="PS50157"/>
    </source>
</evidence>
<dbReference type="PROSITE" id="PS50157">
    <property type="entry name" value="ZINC_FINGER_C2H2_2"/>
    <property type="match status" value="5"/>
</dbReference>
<protein>
    <submittedName>
        <fullName evidence="4">Fez family zinc finger protein 2</fullName>
    </submittedName>
</protein>
<dbReference type="InterPro" id="IPR036236">
    <property type="entry name" value="Znf_C2H2_sf"/>
</dbReference>
<evidence type="ECO:0000256" key="1">
    <source>
        <dbReference type="PROSITE-ProRule" id="PRU00042"/>
    </source>
</evidence>
<accession>A0ABQ7S5G4</accession>
<reference evidence="4 5" key="1">
    <citation type="submission" date="2020-10" db="EMBL/GenBank/DDBJ databases">
        <authorList>
            <person name="Klimov P.B."/>
            <person name="Dyachkov S.M."/>
            <person name="Chetverikov P.E."/>
        </authorList>
    </citation>
    <scope>NUCLEOTIDE SEQUENCE [LARGE SCALE GENOMIC DNA]</scope>
    <source>
        <strain evidence="4">BMOC 18-1129-001#AD2665</strain>
        <tissue evidence="4">Entire mites</tissue>
    </source>
</reference>
<name>A0ABQ7S5G4_9ACAR</name>
<feature type="region of interest" description="Disordered" evidence="2">
    <location>
        <begin position="225"/>
        <end position="257"/>
    </location>
</feature>
<proteinExistence type="predicted"/>
<dbReference type="Pfam" id="PF00096">
    <property type="entry name" value="zf-C2H2"/>
    <property type="match status" value="4"/>
</dbReference>
<organism evidence="4 5">
    <name type="scientific">Fragariocoptes setiger</name>
    <dbReference type="NCBI Taxonomy" id="1670756"/>
    <lineage>
        <taxon>Eukaryota</taxon>
        <taxon>Metazoa</taxon>
        <taxon>Ecdysozoa</taxon>
        <taxon>Arthropoda</taxon>
        <taxon>Chelicerata</taxon>
        <taxon>Arachnida</taxon>
        <taxon>Acari</taxon>
        <taxon>Acariformes</taxon>
        <taxon>Trombidiformes</taxon>
        <taxon>Prostigmata</taxon>
        <taxon>Eupodina</taxon>
        <taxon>Eriophyoidea</taxon>
        <taxon>Phytoptidae</taxon>
        <taxon>Fragariocoptes</taxon>
    </lineage>
</organism>
<dbReference type="Pfam" id="PF13912">
    <property type="entry name" value="zf-C2H2_6"/>
    <property type="match status" value="1"/>
</dbReference>
<feature type="region of interest" description="Disordered" evidence="2">
    <location>
        <begin position="1"/>
        <end position="33"/>
    </location>
</feature>
<comment type="caution">
    <text evidence="4">The sequence shown here is derived from an EMBL/GenBank/DDBJ whole genome shotgun (WGS) entry which is preliminary data.</text>
</comment>
<feature type="domain" description="C2H2-type" evidence="3">
    <location>
        <begin position="404"/>
        <end position="431"/>
    </location>
</feature>